<dbReference type="AlphaFoldDB" id="A0AAV4FNM9"/>
<gene>
    <name evidence="1" type="ORF">ElyMa_002175000</name>
</gene>
<protein>
    <submittedName>
        <fullName evidence="1">Uncharacterized protein</fullName>
    </submittedName>
</protein>
<reference evidence="1 2" key="1">
    <citation type="journal article" date="2021" name="Elife">
        <title>Chloroplast acquisition without the gene transfer in kleptoplastic sea slugs, Plakobranchus ocellatus.</title>
        <authorList>
            <person name="Maeda T."/>
            <person name="Takahashi S."/>
            <person name="Yoshida T."/>
            <person name="Shimamura S."/>
            <person name="Takaki Y."/>
            <person name="Nagai Y."/>
            <person name="Toyoda A."/>
            <person name="Suzuki Y."/>
            <person name="Arimoto A."/>
            <person name="Ishii H."/>
            <person name="Satoh N."/>
            <person name="Nishiyama T."/>
            <person name="Hasebe M."/>
            <person name="Maruyama T."/>
            <person name="Minagawa J."/>
            <person name="Obokata J."/>
            <person name="Shigenobu S."/>
        </authorList>
    </citation>
    <scope>NUCLEOTIDE SEQUENCE [LARGE SCALE GENOMIC DNA]</scope>
</reference>
<organism evidence="1 2">
    <name type="scientific">Elysia marginata</name>
    <dbReference type="NCBI Taxonomy" id="1093978"/>
    <lineage>
        <taxon>Eukaryota</taxon>
        <taxon>Metazoa</taxon>
        <taxon>Spiralia</taxon>
        <taxon>Lophotrochozoa</taxon>
        <taxon>Mollusca</taxon>
        <taxon>Gastropoda</taxon>
        <taxon>Heterobranchia</taxon>
        <taxon>Euthyneura</taxon>
        <taxon>Panpulmonata</taxon>
        <taxon>Sacoglossa</taxon>
        <taxon>Placobranchoidea</taxon>
        <taxon>Plakobranchidae</taxon>
        <taxon>Elysia</taxon>
    </lineage>
</organism>
<proteinExistence type="predicted"/>
<evidence type="ECO:0000313" key="2">
    <source>
        <dbReference type="Proteomes" id="UP000762676"/>
    </source>
</evidence>
<evidence type="ECO:0000313" key="1">
    <source>
        <dbReference type="EMBL" id="GFR74922.1"/>
    </source>
</evidence>
<accession>A0AAV4FNM9</accession>
<comment type="caution">
    <text evidence="1">The sequence shown here is derived from an EMBL/GenBank/DDBJ whole genome shotgun (WGS) entry which is preliminary data.</text>
</comment>
<keyword evidence="2" id="KW-1185">Reference proteome</keyword>
<dbReference type="Proteomes" id="UP000762676">
    <property type="component" value="Unassembled WGS sequence"/>
</dbReference>
<name>A0AAV4FNM9_9GAST</name>
<sequence length="137" mass="15429">MRLTSTATLLDLLNFAMEENKTSSTEKSRKEGLREAVRNGAKTTLCRLLEDSDKDRNSPNTLDLHLDDTFRSLLMADAIDKGMCAVVEMLVSFLHSMNNILPLTIKVQHLSYGFHYGYCTLIVRGSIVASISRYKQL</sequence>
<dbReference type="EMBL" id="BMAT01004511">
    <property type="protein sequence ID" value="GFR74922.1"/>
    <property type="molecule type" value="Genomic_DNA"/>
</dbReference>